<evidence type="ECO:0000256" key="1">
    <source>
        <dbReference type="SAM" id="MobiDB-lite"/>
    </source>
</evidence>
<gene>
    <name evidence="2" type="ORF">TL16_g12662</name>
</gene>
<protein>
    <submittedName>
        <fullName evidence="2">Uncharacterized protein</fullName>
    </submittedName>
</protein>
<evidence type="ECO:0000313" key="3">
    <source>
        <dbReference type="Proteomes" id="UP001162640"/>
    </source>
</evidence>
<name>A0A9W7EVR7_9STRA</name>
<proteinExistence type="predicted"/>
<sequence length="700" mass="78112">MFSRRSHPPVSFDSDTESETSVATFPSTNSPPKSPPPQFNLDTSSTTKNGTKTTHHSKTTTTALRPTYSKKRVTFSSPSPDEEHSEAGKSIEFVESEDTELYMSDDTGEEEGGTVTTLDNILGKAGELQQAMEKEKEKEKVARPTYWTGKFEIENAMVVIQDIAIDMAHLSLKLPPHLSPTENLSLQTPEARTYAEFIGRDESLGASQVANMMDLAKGLALMEEWVRKNPESDVVVNVLELALYGVILNKHVIAVCDSLHSSVQSDSYFVSGFDSESDDDSNVSRSESESSDARSVCSAIADNFKATTFSKILESCFKLIQRCTKSTLVYHNLTSSTKLSDVVKVLLCYISGGNHRYFIENNQTKIYYPIPVPQLINENAIRVHSLLSLLEILTPSPVLNVLKRSEGTGYGAIAKRLLKGATPNESTFSQDFSVAEYTRLDANLSIKLRKDIALSMLKLQRKFNSSKSVMERSFEVLSRLLTYNYVIGWKGSKRGNKTISLFVQDSFNSSRTAGNELSGLAIEMGDDLIHQEAPAGETENVIISILRVIRKVLLHCSSRSCKIHGMRIFNTVLVHFLKTERGSAAPAQFQRYEAAMRDIVISNFMVKPVLAVLEESYEEIVKHSFRCDEEADYILRMSEEDKKALSRDRTLICLTTMFVRNLATSKRGRQVLMACEIDAKTAADKQRTHLRRESAESGER</sequence>
<dbReference type="AlphaFoldDB" id="A0A9W7EVR7"/>
<evidence type="ECO:0000313" key="2">
    <source>
        <dbReference type="EMBL" id="GMH93558.1"/>
    </source>
</evidence>
<reference evidence="3" key="1">
    <citation type="journal article" date="2023" name="Commun. Biol.">
        <title>Genome analysis of Parmales, the sister group of diatoms, reveals the evolutionary specialization of diatoms from phago-mixotrophs to photoautotrophs.</title>
        <authorList>
            <person name="Ban H."/>
            <person name="Sato S."/>
            <person name="Yoshikawa S."/>
            <person name="Yamada K."/>
            <person name="Nakamura Y."/>
            <person name="Ichinomiya M."/>
            <person name="Sato N."/>
            <person name="Blanc-Mathieu R."/>
            <person name="Endo H."/>
            <person name="Kuwata A."/>
            <person name="Ogata H."/>
        </authorList>
    </citation>
    <scope>NUCLEOTIDE SEQUENCE [LARGE SCALE GENOMIC DNA]</scope>
</reference>
<accession>A0A9W7EVR7</accession>
<dbReference type="Proteomes" id="UP001162640">
    <property type="component" value="Unassembled WGS sequence"/>
</dbReference>
<feature type="compositionally biased region" description="Low complexity" evidence="1">
    <location>
        <begin position="43"/>
        <end position="52"/>
    </location>
</feature>
<organism evidence="2 3">
    <name type="scientific">Triparma laevis f. inornata</name>
    <dbReference type="NCBI Taxonomy" id="1714386"/>
    <lineage>
        <taxon>Eukaryota</taxon>
        <taxon>Sar</taxon>
        <taxon>Stramenopiles</taxon>
        <taxon>Ochrophyta</taxon>
        <taxon>Bolidophyceae</taxon>
        <taxon>Parmales</taxon>
        <taxon>Triparmaceae</taxon>
        <taxon>Triparma</taxon>
    </lineage>
</organism>
<feature type="region of interest" description="Disordered" evidence="1">
    <location>
        <begin position="1"/>
        <end position="90"/>
    </location>
</feature>
<dbReference type="EMBL" id="BLQM01000527">
    <property type="protein sequence ID" value="GMH93558.1"/>
    <property type="molecule type" value="Genomic_DNA"/>
</dbReference>
<comment type="caution">
    <text evidence="2">The sequence shown here is derived from an EMBL/GenBank/DDBJ whole genome shotgun (WGS) entry which is preliminary data.</text>
</comment>